<evidence type="ECO:0000313" key="1">
    <source>
        <dbReference type="EMBL" id="KAK5901733.1"/>
    </source>
</evidence>
<dbReference type="Proteomes" id="UP001335648">
    <property type="component" value="Unassembled WGS sequence"/>
</dbReference>
<keyword evidence="2" id="KW-1185">Reference proteome</keyword>
<dbReference type="EMBL" id="JAULUE010002051">
    <property type="protein sequence ID" value="KAK5901733.1"/>
    <property type="molecule type" value="Genomic_DNA"/>
</dbReference>
<gene>
    <name evidence="1" type="ORF">CesoFtcFv8_007063</name>
</gene>
<name>A0AAN8H448_9TELE</name>
<protein>
    <submittedName>
        <fullName evidence="1">Uncharacterized protein</fullName>
    </submittedName>
</protein>
<organism evidence="1 2">
    <name type="scientific">Champsocephalus esox</name>
    <name type="common">pike icefish</name>
    <dbReference type="NCBI Taxonomy" id="159716"/>
    <lineage>
        <taxon>Eukaryota</taxon>
        <taxon>Metazoa</taxon>
        <taxon>Chordata</taxon>
        <taxon>Craniata</taxon>
        <taxon>Vertebrata</taxon>
        <taxon>Euteleostomi</taxon>
        <taxon>Actinopterygii</taxon>
        <taxon>Neopterygii</taxon>
        <taxon>Teleostei</taxon>
        <taxon>Neoteleostei</taxon>
        <taxon>Acanthomorphata</taxon>
        <taxon>Eupercaria</taxon>
        <taxon>Perciformes</taxon>
        <taxon>Notothenioidei</taxon>
        <taxon>Channichthyidae</taxon>
        <taxon>Champsocephalus</taxon>
    </lineage>
</organism>
<dbReference type="AlphaFoldDB" id="A0AAN8H448"/>
<sequence>MVPHPTLIKPSLCESSLLSDQTKQARLHSHTCLAIKAAARSLSSLHSLLSALLKSSPRPISQPPICCSFITSPPHHRKEHSRLTEPRRFLNRTSSPIISPFFHSSIFN</sequence>
<reference evidence="1 2" key="1">
    <citation type="journal article" date="2023" name="Mol. Biol. Evol.">
        <title>Genomics of Secondarily Temperate Adaptation in the Only Non-Antarctic Icefish.</title>
        <authorList>
            <person name="Rivera-Colon A.G."/>
            <person name="Rayamajhi N."/>
            <person name="Minhas B.F."/>
            <person name="Madrigal G."/>
            <person name="Bilyk K.T."/>
            <person name="Yoon V."/>
            <person name="Hune M."/>
            <person name="Gregory S."/>
            <person name="Cheng C.H.C."/>
            <person name="Catchen J.M."/>
        </authorList>
    </citation>
    <scope>NUCLEOTIDE SEQUENCE [LARGE SCALE GENOMIC DNA]</scope>
    <source>
        <strain evidence="1">JC2023a</strain>
    </source>
</reference>
<evidence type="ECO:0000313" key="2">
    <source>
        <dbReference type="Proteomes" id="UP001335648"/>
    </source>
</evidence>
<accession>A0AAN8H448</accession>
<comment type="caution">
    <text evidence="1">The sequence shown here is derived from an EMBL/GenBank/DDBJ whole genome shotgun (WGS) entry which is preliminary data.</text>
</comment>
<proteinExistence type="predicted"/>